<dbReference type="InterPro" id="IPR036764">
    <property type="entry name" value="Peptidase_Prp_sf"/>
</dbReference>
<reference evidence="7 8" key="1">
    <citation type="submission" date="2017-07" db="EMBL/GenBank/DDBJ databases">
        <title>Leptospira spp. isolated from tropical soils.</title>
        <authorList>
            <person name="Thibeaux R."/>
            <person name="Iraola G."/>
            <person name="Ferres I."/>
            <person name="Bierque E."/>
            <person name="Girault D."/>
            <person name="Soupe-Gilbert M.-E."/>
            <person name="Picardeau M."/>
            <person name="Goarant C."/>
        </authorList>
    </citation>
    <scope>NUCLEOTIDE SEQUENCE [LARGE SCALE GENOMIC DNA]</scope>
    <source>
        <strain evidence="7 8">FH2-C-A2</strain>
    </source>
</reference>
<evidence type="ECO:0000256" key="6">
    <source>
        <dbReference type="ARBA" id="ARBA00044538"/>
    </source>
</evidence>
<protein>
    <recommendedName>
        <fullName evidence="6">Ribosomal processing cysteine protease Prp</fullName>
    </recommendedName>
</protein>
<dbReference type="RefSeq" id="WP_100759281.1">
    <property type="nucleotide sequence ID" value="NZ_NPDT01000005.1"/>
</dbReference>
<dbReference type="GO" id="GO:0006508">
    <property type="term" value="P:proteolysis"/>
    <property type="evidence" value="ECO:0007669"/>
    <property type="project" value="UniProtKB-KW"/>
</dbReference>
<evidence type="ECO:0000313" key="8">
    <source>
        <dbReference type="Proteomes" id="UP000231912"/>
    </source>
</evidence>
<dbReference type="InterPro" id="IPR007422">
    <property type="entry name" value="Peptidase_Prp"/>
</dbReference>
<comment type="similarity">
    <text evidence="5">Belongs to the Prp family.</text>
</comment>
<dbReference type="EMBL" id="NPDT01000005">
    <property type="protein sequence ID" value="PJZ65315.1"/>
    <property type="molecule type" value="Genomic_DNA"/>
</dbReference>
<evidence type="ECO:0000256" key="2">
    <source>
        <dbReference type="ARBA" id="ARBA00022670"/>
    </source>
</evidence>
<evidence type="ECO:0000256" key="4">
    <source>
        <dbReference type="ARBA" id="ARBA00022807"/>
    </source>
</evidence>
<dbReference type="AlphaFoldDB" id="A0A2M9ZA63"/>
<keyword evidence="1" id="KW-0690">Ribosome biogenesis</keyword>
<dbReference type="GO" id="GO:0042254">
    <property type="term" value="P:ribosome biogenesis"/>
    <property type="evidence" value="ECO:0007669"/>
    <property type="project" value="UniProtKB-KW"/>
</dbReference>
<evidence type="ECO:0000313" key="7">
    <source>
        <dbReference type="EMBL" id="PJZ65315.1"/>
    </source>
</evidence>
<comment type="caution">
    <text evidence="7">The sequence shown here is derived from an EMBL/GenBank/DDBJ whole genome shotgun (WGS) entry which is preliminary data.</text>
</comment>
<gene>
    <name evidence="7" type="ORF">CH371_13025</name>
</gene>
<organism evidence="7 8">
    <name type="scientific">Leptospira wolffii</name>
    <dbReference type="NCBI Taxonomy" id="409998"/>
    <lineage>
        <taxon>Bacteria</taxon>
        <taxon>Pseudomonadati</taxon>
        <taxon>Spirochaetota</taxon>
        <taxon>Spirochaetia</taxon>
        <taxon>Leptospirales</taxon>
        <taxon>Leptospiraceae</taxon>
        <taxon>Leptospira</taxon>
    </lineage>
</organism>
<keyword evidence="4" id="KW-0788">Thiol protease</keyword>
<sequence length="106" mass="11513">MIRIQVLRKEGRILGLKSSGHASQAHGSKGQNLLCAAVGVLVQTLYLHLHKRGLAKEAVIGDGLLDFQIRPGKESDPEVLIGFGLVLDGLENLKEQYPSEMELIGE</sequence>
<proteinExistence type="inferred from homology"/>
<dbReference type="Proteomes" id="UP000231912">
    <property type="component" value="Unassembled WGS sequence"/>
</dbReference>
<keyword evidence="2" id="KW-0645">Protease</keyword>
<dbReference type="Pfam" id="PF04327">
    <property type="entry name" value="Peptidase_Prp"/>
    <property type="match status" value="1"/>
</dbReference>
<accession>A0A2M9ZA63</accession>
<dbReference type="CDD" id="cd16332">
    <property type="entry name" value="Prp-like"/>
    <property type="match status" value="1"/>
</dbReference>
<evidence type="ECO:0000256" key="5">
    <source>
        <dbReference type="ARBA" id="ARBA00044503"/>
    </source>
</evidence>
<dbReference type="SUPFAM" id="SSF118010">
    <property type="entry name" value="TM1457-like"/>
    <property type="match status" value="1"/>
</dbReference>
<name>A0A2M9ZA63_9LEPT</name>
<dbReference type="GO" id="GO:0008234">
    <property type="term" value="F:cysteine-type peptidase activity"/>
    <property type="evidence" value="ECO:0007669"/>
    <property type="project" value="UniProtKB-KW"/>
</dbReference>
<evidence type="ECO:0000256" key="3">
    <source>
        <dbReference type="ARBA" id="ARBA00022801"/>
    </source>
</evidence>
<keyword evidence="3" id="KW-0378">Hydrolase</keyword>
<dbReference type="Gene3D" id="3.30.70.1490">
    <property type="entry name" value="Cysteine protease Prp"/>
    <property type="match status" value="1"/>
</dbReference>
<evidence type="ECO:0000256" key="1">
    <source>
        <dbReference type="ARBA" id="ARBA00022517"/>
    </source>
</evidence>